<evidence type="ECO:0000313" key="2">
    <source>
        <dbReference type="Proteomes" id="UP001060215"/>
    </source>
</evidence>
<sequence>MHGCGDGTVEVPSQTGDNYECRDMELLLKQQQKVLLGRSDVSGWGAFLKVTKYMNTVHRKGDKLKFANHSLDPNCYAKMQSTILLQVIMVAGDHRSGIFVKEGISAREEPFYGNYYEPDRALAWAKEA</sequence>
<reference evidence="1 2" key="1">
    <citation type="journal article" date="2022" name="Plant J.">
        <title>Chromosome-level genome of Camellia lanceoleosa provides a valuable resource for understanding genome evolution and self-incompatibility.</title>
        <authorList>
            <person name="Gong W."/>
            <person name="Xiao S."/>
            <person name="Wang L."/>
            <person name="Liao Z."/>
            <person name="Chang Y."/>
            <person name="Mo W."/>
            <person name="Hu G."/>
            <person name="Li W."/>
            <person name="Zhao G."/>
            <person name="Zhu H."/>
            <person name="Hu X."/>
            <person name="Ji K."/>
            <person name="Xiang X."/>
            <person name="Song Q."/>
            <person name="Yuan D."/>
            <person name="Jin S."/>
            <person name="Zhang L."/>
        </authorList>
    </citation>
    <scope>NUCLEOTIDE SEQUENCE [LARGE SCALE GENOMIC DNA]</scope>
    <source>
        <strain evidence="1">SQ_2022a</strain>
    </source>
</reference>
<accession>A0ACC0IUX0</accession>
<comment type="caution">
    <text evidence="1">The sequence shown here is derived from an EMBL/GenBank/DDBJ whole genome shotgun (WGS) entry which is preliminary data.</text>
</comment>
<dbReference type="EMBL" id="CM045758">
    <property type="protein sequence ID" value="KAI8029270.1"/>
    <property type="molecule type" value="Genomic_DNA"/>
</dbReference>
<dbReference type="Proteomes" id="UP001060215">
    <property type="component" value="Chromosome 1"/>
</dbReference>
<evidence type="ECO:0000313" key="1">
    <source>
        <dbReference type="EMBL" id="KAI8029270.1"/>
    </source>
</evidence>
<keyword evidence="2" id="KW-1185">Reference proteome</keyword>
<name>A0ACC0IUX0_9ERIC</name>
<organism evidence="1 2">
    <name type="scientific">Camellia lanceoleosa</name>
    <dbReference type="NCBI Taxonomy" id="1840588"/>
    <lineage>
        <taxon>Eukaryota</taxon>
        <taxon>Viridiplantae</taxon>
        <taxon>Streptophyta</taxon>
        <taxon>Embryophyta</taxon>
        <taxon>Tracheophyta</taxon>
        <taxon>Spermatophyta</taxon>
        <taxon>Magnoliopsida</taxon>
        <taxon>eudicotyledons</taxon>
        <taxon>Gunneridae</taxon>
        <taxon>Pentapetalae</taxon>
        <taxon>asterids</taxon>
        <taxon>Ericales</taxon>
        <taxon>Theaceae</taxon>
        <taxon>Camellia</taxon>
    </lineage>
</organism>
<gene>
    <name evidence="1" type="ORF">LOK49_LG01G03292</name>
</gene>
<protein>
    <submittedName>
        <fullName evidence="1">Histone-lysine N-methyltransferase CLF</fullName>
    </submittedName>
</protein>
<proteinExistence type="predicted"/>